<dbReference type="PANTHER" id="PTHR39579:SF1">
    <property type="entry name" value="INNER MEMBRANE PROTEIN YHCB"/>
    <property type="match status" value="1"/>
</dbReference>
<dbReference type="OrthoDB" id="7068713at2"/>
<evidence type="ECO:0000256" key="11">
    <source>
        <dbReference type="ARBA" id="ARBA00035703"/>
    </source>
</evidence>
<evidence type="ECO:0000256" key="1">
    <source>
        <dbReference type="ARBA" id="ARBA00004377"/>
    </source>
</evidence>
<evidence type="ECO:0000256" key="7">
    <source>
        <dbReference type="ARBA" id="ARBA00022989"/>
    </source>
</evidence>
<keyword evidence="5 15" id="KW-0812">Transmembrane</keyword>
<evidence type="ECO:0000256" key="14">
    <source>
        <dbReference type="SAM" id="MobiDB-lite"/>
    </source>
</evidence>
<proteinExistence type="inferred from homology"/>
<dbReference type="InterPro" id="IPR009386">
    <property type="entry name" value="ZapG-like"/>
</dbReference>
<name>A0A5S9QBC0_9GAMM</name>
<dbReference type="EMBL" id="CACSII010000017">
    <property type="protein sequence ID" value="CAA0114477.1"/>
    <property type="molecule type" value="Genomic_DNA"/>
</dbReference>
<reference evidence="16 17" key="1">
    <citation type="submission" date="2019-11" db="EMBL/GenBank/DDBJ databases">
        <authorList>
            <person name="Holert J."/>
        </authorList>
    </citation>
    <scope>NUCLEOTIDE SEQUENCE [LARGE SCALE GENOMIC DNA]</scope>
    <source>
        <strain evidence="16">BC5_2</strain>
    </source>
</reference>
<keyword evidence="7 15" id="KW-1133">Transmembrane helix</keyword>
<evidence type="ECO:0000313" key="16">
    <source>
        <dbReference type="EMBL" id="CAA0114477.1"/>
    </source>
</evidence>
<evidence type="ECO:0000256" key="8">
    <source>
        <dbReference type="ARBA" id="ARBA00023136"/>
    </source>
</evidence>
<keyword evidence="2" id="KW-1003">Cell membrane</keyword>
<keyword evidence="13" id="KW-0175">Coiled coil</keyword>
<keyword evidence="4" id="KW-0132">Cell division</keyword>
<dbReference type="GO" id="GO:0005886">
    <property type="term" value="C:plasma membrane"/>
    <property type="evidence" value="ECO:0007669"/>
    <property type="project" value="UniProtKB-SubCell"/>
</dbReference>
<evidence type="ECO:0000256" key="4">
    <source>
        <dbReference type="ARBA" id="ARBA00022618"/>
    </source>
</evidence>
<evidence type="ECO:0000256" key="2">
    <source>
        <dbReference type="ARBA" id="ARBA00022475"/>
    </source>
</evidence>
<evidence type="ECO:0000256" key="3">
    <source>
        <dbReference type="ARBA" id="ARBA00022519"/>
    </source>
</evidence>
<gene>
    <name evidence="16" type="primary">yhcB</name>
    <name evidence="16" type="ORF">DPBNPPHM_01842</name>
</gene>
<dbReference type="PANTHER" id="PTHR39579">
    <property type="entry name" value="INNER MEMBRANE PROTEIN YHCB"/>
    <property type="match status" value="1"/>
</dbReference>
<sequence>MEPNQLLLICSILSLFVGAAIGALITLRMSDAQDKNKELEKHLHQKQDELKQYQHEVTEHFVETSTMLNQLAETYRDLHNHLATGANGLTTPVNNNEPIIKRLNDKVSIEESSEPDTVQPPLDYAPRATPFDKGALNEDYGLEKVKLTEEPIENIADAIAANAATPPSDTQKDPQNA</sequence>
<keyword evidence="3" id="KW-0997">Cell inner membrane</keyword>
<dbReference type="AlphaFoldDB" id="A0A5S9QBC0"/>
<evidence type="ECO:0000256" key="5">
    <source>
        <dbReference type="ARBA" id="ARBA00022692"/>
    </source>
</evidence>
<feature type="region of interest" description="Disordered" evidence="14">
    <location>
        <begin position="158"/>
        <end position="177"/>
    </location>
</feature>
<evidence type="ECO:0000256" key="13">
    <source>
        <dbReference type="SAM" id="Coils"/>
    </source>
</evidence>
<evidence type="ECO:0000256" key="10">
    <source>
        <dbReference type="ARBA" id="ARBA00035657"/>
    </source>
</evidence>
<organism evidence="16 17">
    <name type="scientific">BD1-7 clade bacterium</name>
    <dbReference type="NCBI Taxonomy" id="2029982"/>
    <lineage>
        <taxon>Bacteria</taxon>
        <taxon>Pseudomonadati</taxon>
        <taxon>Pseudomonadota</taxon>
        <taxon>Gammaproteobacteria</taxon>
        <taxon>Cellvibrionales</taxon>
        <taxon>Spongiibacteraceae</taxon>
        <taxon>BD1-7 clade</taxon>
    </lineage>
</organism>
<feature type="transmembrane region" description="Helical" evidence="15">
    <location>
        <begin position="6"/>
        <end position="27"/>
    </location>
</feature>
<dbReference type="GO" id="GO:0008360">
    <property type="term" value="P:regulation of cell shape"/>
    <property type="evidence" value="ECO:0007669"/>
    <property type="project" value="UniProtKB-KW"/>
</dbReference>
<dbReference type="Pfam" id="PF06295">
    <property type="entry name" value="ZapG-like"/>
    <property type="match status" value="1"/>
</dbReference>
<keyword evidence="8 15" id="KW-0472">Membrane</keyword>
<keyword evidence="9" id="KW-0131">Cell cycle</keyword>
<feature type="region of interest" description="Disordered" evidence="14">
    <location>
        <begin position="110"/>
        <end position="135"/>
    </location>
</feature>
<evidence type="ECO:0000256" key="12">
    <source>
        <dbReference type="ARBA" id="ARBA00035727"/>
    </source>
</evidence>
<accession>A0A5S9QBC0</accession>
<protein>
    <recommendedName>
        <fullName evidence="11">Z-ring associated protein G</fullName>
    </recommendedName>
    <alternativeName>
        <fullName evidence="12">Cell division protein ZapG</fullName>
    </alternativeName>
</protein>
<feature type="coiled-coil region" evidence="13">
    <location>
        <begin position="29"/>
        <end position="56"/>
    </location>
</feature>
<dbReference type="Proteomes" id="UP000434580">
    <property type="component" value="Unassembled WGS sequence"/>
</dbReference>
<feature type="compositionally biased region" description="Low complexity" evidence="14">
    <location>
        <begin position="158"/>
        <end position="167"/>
    </location>
</feature>
<keyword evidence="6" id="KW-0133">Cell shape</keyword>
<evidence type="ECO:0000256" key="6">
    <source>
        <dbReference type="ARBA" id="ARBA00022960"/>
    </source>
</evidence>
<comment type="subcellular location">
    <subcellularLocation>
        <location evidence="1">Cell inner membrane</location>
        <topology evidence="1">Single-pass membrane protein</topology>
    </subcellularLocation>
</comment>
<evidence type="ECO:0000313" key="17">
    <source>
        <dbReference type="Proteomes" id="UP000434580"/>
    </source>
</evidence>
<dbReference type="GO" id="GO:0051301">
    <property type="term" value="P:cell division"/>
    <property type="evidence" value="ECO:0007669"/>
    <property type="project" value="UniProtKB-KW"/>
</dbReference>
<comment type="similarity">
    <text evidence="10">Belongs to the ZapG family.</text>
</comment>
<evidence type="ECO:0000256" key="9">
    <source>
        <dbReference type="ARBA" id="ARBA00023306"/>
    </source>
</evidence>
<evidence type="ECO:0000256" key="15">
    <source>
        <dbReference type="SAM" id="Phobius"/>
    </source>
</evidence>